<feature type="transmembrane region" description="Helical" evidence="1">
    <location>
        <begin position="86"/>
        <end position="107"/>
    </location>
</feature>
<feature type="domain" description="Signal transduction histidine kinase internal region" evidence="2">
    <location>
        <begin position="166"/>
        <end position="242"/>
    </location>
</feature>
<dbReference type="Proteomes" id="UP000270673">
    <property type="component" value="Chromosome"/>
</dbReference>
<dbReference type="Gene3D" id="3.30.565.10">
    <property type="entry name" value="Histidine kinase-like ATPase, C-terminal domain"/>
    <property type="match status" value="1"/>
</dbReference>
<organism evidence="3 4">
    <name type="scientific">Butyricimonas faecalis</name>
    <dbReference type="NCBI Taxonomy" id="2093856"/>
    <lineage>
        <taxon>Bacteria</taxon>
        <taxon>Pseudomonadati</taxon>
        <taxon>Bacteroidota</taxon>
        <taxon>Bacteroidia</taxon>
        <taxon>Bacteroidales</taxon>
        <taxon>Odoribacteraceae</taxon>
        <taxon>Butyricimonas</taxon>
    </lineage>
</organism>
<keyword evidence="3" id="KW-0808">Transferase</keyword>
<feature type="transmembrane region" description="Helical" evidence="1">
    <location>
        <begin position="119"/>
        <end position="146"/>
    </location>
</feature>
<name>A0A3Q9ILS4_9BACT</name>
<accession>A0A3Q9ILS4</accession>
<dbReference type="PANTHER" id="PTHR34220:SF7">
    <property type="entry name" value="SENSOR HISTIDINE KINASE YPDA"/>
    <property type="match status" value="1"/>
</dbReference>
<dbReference type="RefSeq" id="WP_106624637.1">
    <property type="nucleotide sequence ID" value="NZ_CP032819.1"/>
</dbReference>
<protein>
    <submittedName>
        <fullName evidence="3">Histidine kinase</fullName>
    </submittedName>
</protein>
<feature type="transmembrane region" description="Helical" evidence="1">
    <location>
        <begin position="55"/>
        <end position="74"/>
    </location>
</feature>
<gene>
    <name evidence="3" type="ORF">D8S85_02420</name>
</gene>
<evidence type="ECO:0000313" key="4">
    <source>
        <dbReference type="Proteomes" id="UP000270673"/>
    </source>
</evidence>
<dbReference type="InterPro" id="IPR036890">
    <property type="entry name" value="HATPase_C_sf"/>
</dbReference>
<evidence type="ECO:0000256" key="1">
    <source>
        <dbReference type="SAM" id="Phobius"/>
    </source>
</evidence>
<proteinExistence type="predicted"/>
<dbReference type="AlphaFoldDB" id="A0A3Q9ILS4"/>
<dbReference type="EMBL" id="CP032819">
    <property type="protein sequence ID" value="AZS28521.1"/>
    <property type="molecule type" value="Genomic_DNA"/>
</dbReference>
<dbReference type="GO" id="GO:0016020">
    <property type="term" value="C:membrane"/>
    <property type="evidence" value="ECO:0007669"/>
    <property type="project" value="InterPro"/>
</dbReference>
<dbReference type="InterPro" id="IPR050640">
    <property type="entry name" value="Bact_2-comp_sensor_kinase"/>
</dbReference>
<feature type="transmembrane region" description="Helical" evidence="1">
    <location>
        <begin position="20"/>
        <end position="39"/>
    </location>
</feature>
<keyword evidence="1" id="KW-0472">Membrane</keyword>
<keyword evidence="4" id="KW-1185">Reference proteome</keyword>
<keyword evidence="1" id="KW-1133">Transmembrane helix</keyword>
<evidence type="ECO:0000259" key="2">
    <source>
        <dbReference type="Pfam" id="PF06580"/>
    </source>
</evidence>
<evidence type="ECO:0000313" key="3">
    <source>
        <dbReference type="EMBL" id="AZS28521.1"/>
    </source>
</evidence>
<sequence>MSNFIDSRVPDFLLAPRFKFARHFLLLLTLFCITISIFVNQSGELVLTLERFCGWLYYFVITSTIIYFNLYVLASRFLIKGQILSYLISVICLISVSLCLIMVLQSWCHDVGGTYEEGNLYIILNVLASMVSLSLLIFGTSALLLFKYWIGYNQRIDELASSTLQSELKFLKKQINPHFLFNMLNNANVLIKKTPEEASRVLFKLEDMLRYQINDSAKEQVLLDSEIRFLNDFLNLEKIRRDKFECVISKEGNISEVWLPPLLFIPFVENAVKHNVDSENSSFVYLGFKVWDKNLEFQCVNSKPAIAPKKNEVGGLGLKNIKRRLELLFPEHYTLEIKEDETSYTVYLHLTL</sequence>
<dbReference type="KEGG" id="buy:D8S85_02420"/>
<dbReference type="PANTHER" id="PTHR34220">
    <property type="entry name" value="SENSOR HISTIDINE KINASE YPDA"/>
    <property type="match status" value="1"/>
</dbReference>
<dbReference type="InterPro" id="IPR010559">
    <property type="entry name" value="Sig_transdc_His_kin_internal"/>
</dbReference>
<reference evidence="3 4" key="1">
    <citation type="submission" date="2018-10" db="EMBL/GenBank/DDBJ databases">
        <title>Butyricimonas faecalis sp. nov., isolated from human faeces and emended description of the genus Butyricimonas.</title>
        <authorList>
            <person name="Le Roy T."/>
            <person name="Van der Smissen P."/>
            <person name="Paquot A."/>
            <person name="Delzenne N."/>
            <person name="Muccioli G."/>
            <person name="Collet J.-F."/>
            <person name="Cani P.D."/>
        </authorList>
    </citation>
    <scope>NUCLEOTIDE SEQUENCE [LARGE SCALE GENOMIC DNA]</scope>
    <source>
        <strain evidence="3 4">H184</strain>
    </source>
</reference>
<keyword evidence="3" id="KW-0418">Kinase</keyword>
<dbReference type="Pfam" id="PF06580">
    <property type="entry name" value="His_kinase"/>
    <property type="match status" value="1"/>
</dbReference>
<dbReference type="GO" id="GO:0000155">
    <property type="term" value="F:phosphorelay sensor kinase activity"/>
    <property type="evidence" value="ECO:0007669"/>
    <property type="project" value="InterPro"/>
</dbReference>
<dbReference type="OrthoDB" id="9809908at2"/>
<keyword evidence="1" id="KW-0812">Transmembrane</keyword>